<reference evidence="4" key="1">
    <citation type="submission" date="2025-08" db="UniProtKB">
        <authorList>
            <consortium name="RefSeq"/>
        </authorList>
    </citation>
    <scope>IDENTIFICATION</scope>
    <source>
        <tissue evidence="4">Gonad</tissue>
    </source>
</reference>
<dbReference type="OrthoDB" id="10289651at2759"/>
<feature type="compositionally biased region" description="Basic residues" evidence="1">
    <location>
        <begin position="1"/>
        <end position="15"/>
    </location>
</feature>
<evidence type="ECO:0000313" key="3">
    <source>
        <dbReference type="Proteomes" id="UP000515135"/>
    </source>
</evidence>
<dbReference type="Pfam" id="PF20700">
    <property type="entry name" value="Mutator"/>
    <property type="match status" value="1"/>
</dbReference>
<organism evidence="3 4">
    <name type="scientific">Branchiostoma belcheri</name>
    <name type="common">Amphioxus</name>
    <dbReference type="NCBI Taxonomy" id="7741"/>
    <lineage>
        <taxon>Eukaryota</taxon>
        <taxon>Metazoa</taxon>
        <taxon>Chordata</taxon>
        <taxon>Cephalochordata</taxon>
        <taxon>Leptocardii</taxon>
        <taxon>Amphioxiformes</taxon>
        <taxon>Branchiostomatidae</taxon>
        <taxon>Branchiostoma</taxon>
    </lineage>
</organism>
<protein>
    <submittedName>
        <fullName evidence="4">Uncharacterized protein LOC109476628</fullName>
    </submittedName>
</protein>
<keyword evidence="3" id="KW-1185">Reference proteome</keyword>
<dbReference type="KEGG" id="bbel:109476628"/>
<feature type="domain" description="Mutator-like transposase" evidence="2">
    <location>
        <begin position="88"/>
        <end position="480"/>
    </location>
</feature>
<dbReference type="AlphaFoldDB" id="A0A6P4YUY5"/>
<proteinExistence type="predicted"/>
<dbReference type="InterPro" id="IPR049012">
    <property type="entry name" value="Mutator_transp_dom"/>
</dbReference>
<evidence type="ECO:0000256" key="1">
    <source>
        <dbReference type="SAM" id="MobiDB-lite"/>
    </source>
</evidence>
<dbReference type="GeneID" id="109476628"/>
<dbReference type="RefSeq" id="XP_019633190.1">
    <property type="nucleotide sequence ID" value="XM_019777631.1"/>
</dbReference>
<name>A0A6P4YUY5_BRABE</name>
<accession>A0A6P4YUY5</accession>
<sequence length="549" mass="61628">MASRRGRPCRKKLRRGREGFRQGHPYFSRKTCKTPTEKYERLQRKLFNMAQDPFICPTPGRLRPTEDSPGLLESMAHRKVYTHNIQEARDFHVPSLMDLFNNFIKEHTTKHPDCTHPTVTMPPTFEKKFGTGYKEVLRCSTCGYHTESHKLYQEAEIQGGATRGPKPTRKAVQLSMVLSKLPVGITGATTLLSATETGTQSGSKLQKITNNLTDVVVGEMKDSLADNRATLRKVCAIQGEDVKDGEPVLATAAVDGAYNNPSYHTHSQNSTQVTVPVIEKKTKGDMLIGFGFASKLCTCRRDGKDRQTHGPSCKANFPPADPIGKAEEVLAGRAVEGMQEKKPVLLDKDLTDNDSHITKGVRHTTKNISPTLQVEKLDCEVHVSRGQRRKMFRISTVLSDQIVSGITGYSAKVAQTKRTWFATALGRAVSKRCSTELRRAREKYPQNDDLFKLSVQQAKDNIVNCFSGNHTNCHSTSFMCRAGPDHKPAYLPRREHIVPTENDIKYLQAVIDYKLSEDMVHKQRYVMSTNAVEATHRRTQQSLPKKQHI</sequence>
<feature type="region of interest" description="Disordered" evidence="1">
    <location>
        <begin position="1"/>
        <end position="27"/>
    </location>
</feature>
<gene>
    <name evidence="4" type="primary">LOC109476628</name>
</gene>
<dbReference type="Proteomes" id="UP000515135">
    <property type="component" value="Unplaced"/>
</dbReference>
<evidence type="ECO:0000313" key="4">
    <source>
        <dbReference type="RefSeq" id="XP_019633190.1"/>
    </source>
</evidence>
<evidence type="ECO:0000259" key="2">
    <source>
        <dbReference type="Pfam" id="PF20700"/>
    </source>
</evidence>